<feature type="transmembrane region" description="Helical" evidence="8">
    <location>
        <begin position="56"/>
        <end position="85"/>
    </location>
</feature>
<evidence type="ECO:0000256" key="8">
    <source>
        <dbReference type="SAM" id="Phobius"/>
    </source>
</evidence>
<gene>
    <name evidence="10" type="ORF">SK069_11995</name>
</gene>
<keyword evidence="11" id="KW-1185">Reference proteome</keyword>
<dbReference type="Proteomes" id="UP001277761">
    <property type="component" value="Unassembled WGS sequence"/>
</dbReference>
<feature type="transmembrane region" description="Helical" evidence="8">
    <location>
        <begin position="97"/>
        <end position="116"/>
    </location>
</feature>
<protein>
    <recommendedName>
        <fullName evidence="9">Citrate transporter-like domain-containing protein</fullName>
    </recommendedName>
</protein>
<feature type="transmembrane region" description="Helical" evidence="8">
    <location>
        <begin position="397"/>
        <end position="419"/>
    </location>
</feature>
<feature type="domain" description="Citrate transporter-like" evidence="9">
    <location>
        <begin position="15"/>
        <end position="390"/>
    </location>
</feature>
<evidence type="ECO:0000256" key="4">
    <source>
        <dbReference type="ARBA" id="ARBA00022692"/>
    </source>
</evidence>
<evidence type="ECO:0000259" key="9">
    <source>
        <dbReference type="Pfam" id="PF03600"/>
    </source>
</evidence>
<feature type="compositionally biased region" description="Low complexity" evidence="7">
    <location>
        <begin position="202"/>
        <end position="256"/>
    </location>
</feature>
<dbReference type="EMBL" id="JAXAVX010000005">
    <property type="protein sequence ID" value="MDX8152322.1"/>
    <property type="molecule type" value="Genomic_DNA"/>
</dbReference>
<keyword evidence="6 8" id="KW-0472">Membrane</keyword>
<name>A0ABU4VKF9_9ACTN</name>
<comment type="subcellular location">
    <subcellularLocation>
        <location evidence="1">Cell membrane</location>
        <topology evidence="1">Multi-pass membrane protein</topology>
    </subcellularLocation>
</comment>
<feature type="transmembrane region" description="Helical" evidence="8">
    <location>
        <begin position="136"/>
        <end position="154"/>
    </location>
</feature>
<feature type="region of interest" description="Disordered" evidence="7">
    <location>
        <begin position="189"/>
        <end position="264"/>
    </location>
</feature>
<evidence type="ECO:0000256" key="7">
    <source>
        <dbReference type="SAM" id="MobiDB-lite"/>
    </source>
</evidence>
<evidence type="ECO:0000256" key="6">
    <source>
        <dbReference type="ARBA" id="ARBA00023136"/>
    </source>
</evidence>
<evidence type="ECO:0000256" key="2">
    <source>
        <dbReference type="ARBA" id="ARBA00022448"/>
    </source>
</evidence>
<sequence>MPLATGDLALSIERAWPAFVLVAALLLLGAVADRGGLFRWAGAGLERLPGPPVVLLLAGLLLVAAVTAVLNLDTAVVFVTPVLVVAARRRGLDPRPAAIGALVMANGASLLLPGANLTNLVVREAGELGGSWLGTFGGPALAATVTTALVLLLLDGRGRPDPVLAGTGRDAAAAGPAVGPGLGTAVGVTGPAMGPAAGPTEDPAAGPTRGPAAGPTVGPAADPAVGPGADPTANPAADPTANPAADPTANPAADPTVGPAVGPAVEPAREAVGGGVPAPDLVAVVAVLAAAVGIVLVRQPALPVLGIALVAAAAEARRARVPVRTWIDAVGPGVLAGLFALVVALGWLALRWDGPSSLLDGASPAETAGLAALATVLVNNLPATALLSAVPPAHPDALLVGLNLGPNLFVTGSLAAWLWWQTCRREGVAVRLGAVLRRSVPAAVASMVVAVLVLGG</sequence>
<keyword evidence="3" id="KW-1003">Cell membrane</keyword>
<comment type="caution">
    <text evidence="10">The sequence shown here is derived from an EMBL/GenBank/DDBJ whole genome shotgun (WGS) entry which is preliminary data.</text>
</comment>
<evidence type="ECO:0000256" key="5">
    <source>
        <dbReference type="ARBA" id="ARBA00022989"/>
    </source>
</evidence>
<keyword evidence="4 8" id="KW-0812">Transmembrane</keyword>
<dbReference type="RefSeq" id="WP_319954476.1">
    <property type="nucleotide sequence ID" value="NZ_JAXAVX010000005.1"/>
</dbReference>
<evidence type="ECO:0000256" key="3">
    <source>
        <dbReference type="ARBA" id="ARBA00022475"/>
    </source>
</evidence>
<dbReference type="InterPro" id="IPR004680">
    <property type="entry name" value="Cit_transptr-like_dom"/>
</dbReference>
<feature type="transmembrane region" description="Helical" evidence="8">
    <location>
        <begin position="439"/>
        <end position="455"/>
    </location>
</feature>
<dbReference type="PANTHER" id="PTHR43302">
    <property type="entry name" value="TRANSPORTER ARSB-RELATED"/>
    <property type="match status" value="1"/>
</dbReference>
<feature type="transmembrane region" description="Helical" evidence="8">
    <location>
        <begin position="370"/>
        <end position="390"/>
    </location>
</feature>
<organism evidence="10 11">
    <name type="scientific">Patulibacter brassicae</name>
    <dbReference type="NCBI Taxonomy" id="1705717"/>
    <lineage>
        <taxon>Bacteria</taxon>
        <taxon>Bacillati</taxon>
        <taxon>Actinomycetota</taxon>
        <taxon>Thermoleophilia</taxon>
        <taxon>Solirubrobacterales</taxon>
        <taxon>Patulibacteraceae</taxon>
        <taxon>Patulibacter</taxon>
    </lineage>
</organism>
<evidence type="ECO:0000313" key="11">
    <source>
        <dbReference type="Proteomes" id="UP001277761"/>
    </source>
</evidence>
<accession>A0ABU4VKF9</accession>
<feature type="transmembrane region" description="Helical" evidence="8">
    <location>
        <begin position="326"/>
        <end position="350"/>
    </location>
</feature>
<dbReference type="Pfam" id="PF03600">
    <property type="entry name" value="CitMHS"/>
    <property type="match status" value="1"/>
</dbReference>
<evidence type="ECO:0000256" key="1">
    <source>
        <dbReference type="ARBA" id="ARBA00004651"/>
    </source>
</evidence>
<keyword evidence="5 8" id="KW-1133">Transmembrane helix</keyword>
<dbReference type="PANTHER" id="PTHR43302:SF5">
    <property type="entry name" value="TRANSPORTER ARSB-RELATED"/>
    <property type="match status" value="1"/>
</dbReference>
<keyword evidence="2" id="KW-0813">Transport</keyword>
<proteinExistence type="predicted"/>
<reference evidence="10 11" key="1">
    <citation type="submission" date="2023-11" db="EMBL/GenBank/DDBJ databases">
        <authorList>
            <person name="Xu M."/>
            <person name="Jiang T."/>
        </authorList>
    </citation>
    <scope>NUCLEOTIDE SEQUENCE [LARGE SCALE GENOMIC DNA]</scope>
    <source>
        <strain evidence="10 11">SD</strain>
    </source>
</reference>
<evidence type="ECO:0000313" key="10">
    <source>
        <dbReference type="EMBL" id="MDX8152322.1"/>
    </source>
</evidence>